<organism evidence="2 3">
    <name type="scientific">Glossina morsitans morsitans</name>
    <name type="common">Savannah tsetse fly</name>
    <dbReference type="NCBI Taxonomy" id="37546"/>
    <lineage>
        <taxon>Eukaryota</taxon>
        <taxon>Metazoa</taxon>
        <taxon>Ecdysozoa</taxon>
        <taxon>Arthropoda</taxon>
        <taxon>Hexapoda</taxon>
        <taxon>Insecta</taxon>
        <taxon>Pterygota</taxon>
        <taxon>Neoptera</taxon>
        <taxon>Endopterygota</taxon>
        <taxon>Diptera</taxon>
        <taxon>Brachycera</taxon>
        <taxon>Muscomorpha</taxon>
        <taxon>Hippoboscoidea</taxon>
        <taxon>Glossinidae</taxon>
        <taxon>Glossina</taxon>
    </lineage>
</organism>
<proteinExistence type="predicted"/>
<keyword evidence="3" id="KW-1185">Reference proteome</keyword>
<evidence type="ECO:0000256" key="1">
    <source>
        <dbReference type="SAM" id="MobiDB-lite"/>
    </source>
</evidence>
<dbReference type="VEuPathDB" id="VectorBase:GMOY010591"/>
<sequence length="96" mass="10831">MSAFIHNKADNCGEIDEKEYDRMLMMKTLNKMIVMVGEHNVDNVRSNCLAAEAQQMNTTLLMILTKNSNLRFDETAGCKKSTKKSKGEISEEGTRV</sequence>
<dbReference type="AlphaFoldDB" id="A0A1B0GBA7"/>
<accession>A0A1B0GBA7</accession>
<dbReference type="Proteomes" id="UP000092444">
    <property type="component" value="Unassembled WGS sequence"/>
</dbReference>
<dbReference type="EMBL" id="CCAG010011567">
    <property type="status" value="NOT_ANNOTATED_CDS"/>
    <property type="molecule type" value="Genomic_DNA"/>
</dbReference>
<protein>
    <submittedName>
        <fullName evidence="2">Uncharacterized protein</fullName>
    </submittedName>
</protein>
<evidence type="ECO:0000313" key="3">
    <source>
        <dbReference type="Proteomes" id="UP000092444"/>
    </source>
</evidence>
<feature type="region of interest" description="Disordered" evidence="1">
    <location>
        <begin position="77"/>
        <end position="96"/>
    </location>
</feature>
<evidence type="ECO:0000313" key="2">
    <source>
        <dbReference type="EnsemblMetazoa" id="GMOY010591-PA"/>
    </source>
</evidence>
<name>A0A1B0GBA7_GLOMM</name>
<feature type="compositionally biased region" description="Basic and acidic residues" evidence="1">
    <location>
        <begin position="85"/>
        <end position="96"/>
    </location>
</feature>
<dbReference type="EnsemblMetazoa" id="GMOY010591-RA">
    <property type="protein sequence ID" value="GMOY010591-PA"/>
    <property type="gene ID" value="GMOY010591"/>
</dbReference>
<reference evidence="2" key="1">
    <citation type="submission" date="2020-05" db="UniProtKB">
        <authorList>
            <consortium name="EnsemblMetazoa"/>
        </authorList>
    </citation>
    <scope>IDENTIFICATION</scope>
    <source>
        <strain evidence="2">Yale</strain>
    </source>
</reference>